<organism evidence="2 3">
    <name type="scientific">Rugosimonospora africana</name>
    <dbReference type="NCBI Taxonomy" id="556532"/>
    <lineage>
        <taxon>Bacteria</taxon>
        <taxon>Bacillati</taxon>
        <taxon>Actinomycetota</taxon>
        <taxon>Actinomycetes</taxon>
        <taxon>Micromonosporales</taxon>
        <taxon>Micromonosporaceae</taxon>
        <taxon>Rugosimonospora</taxon>
    </lineage>
</organism>
<keyword evidence="1" id="KW-0812">Transmembrane</keyword>
<accession>A0A8J3QM24</accession>
<feature type="transmembrane region" description="Helical" evidence="1">
    <location>
        <begin position="76"/>
        <end position="96"/>
    </location>
</feature>
<proteinExistence type="predicted"/>
<protein>
    <recommendedName>
        <fullName evidence="4">DUF2269 family protein</fullName>
    </recommendedName>
</protein>
<dbReference type="InterPro" id="IPR018729">
    <property type="entry name" value="DUF2269_transmembrane"/>
</dbReference>
<feature type="transmembrane region" description="Helical" evidence="1">
    <location>
        <begin position="151"/>
        <end position="170"/>
    </location>
</feature>
<gene>
    <name evidence="2" type="ORF">Raf01_02240</name>
</gene>
<dbReference type="RefSeq" id="WP_203915776.1">
    <property type="nucleotide sequence ID" value="NZ_BONZ01000003.1"/>
</dbReference>
<sequence length="176" mass="18769">MYKLIVTLHVLAAVLLIGPFALAAFLGHRAIRRHDAEDTRAAARLMARFGLGSLLVALLGVGALSSSDRYTFRTPWVIISLTLYVVTMGVATGYTVPAIRRAAAMIEQIVPERLPAPESGEQNKTEEVAAPPMATGDLVAKQRLDAVAGRIAGSGGLVLLLIVLITILMVTRPFGR</sequence>
<evidence type="ECO:0000256" key="1">
    <source>
        <dbReference type="SAM" id="Phobius"/>
    </source>
</evidence>
<keyword evidence="3" id="KW-1185">Reference proteome</keyword>
<evidence type="ECO:0000313" key="2">
    <source>
        <dbReference type="EMBL" id="GIH12052.1"/>
    </source>
</evidence>
<keyword evidence="1" id="KW-1133">Transmembrane helix</keyword>
<reference evidence="2" key="1">
    <citation type="submission" date="2021-01" db="EMBL/GenBank/DDBJ databases">
        <title>Whole genome shotgun sequence of Rugosimonospora africana NBRC 104875.</title>
        <authorList>
            <person name="Komaki H."/>
            <person name="Tamura T."/>
        </authorList>
    </citation>
    <scope>NUCLEOTIDE SEQUENCE</scope>
    <source>
        <strain evidence="2">NBRC 104875</strain>
    </source>
</reference>
<dbReference type="Proteomes" id="UP000642748">
    <property type="component" value="Unassembled WGS sequence"/>
</dbReference>
<dbReference type="AlphaFoldDB" id="A0A8J3QM24"/>
<evidence type="ECO:0008006" key="4">
    <source>
        <dbReference type="Google" id="ProtNLM"/>
    </source>
</evidence>
<comment type="caution">
    <text evidence="2">The sequence shown here is derived from an EMBL/GenBank/DDBJ whole genome shotgun (WGS) entry which is preliminary data.</text>
</comment>
<dbReference type="Pfam" id="PF10027">
    <property type="entry name" value="DUF2269"/>
    <property type="match status" value="1"/>
</dbReference>
<dbReference type="EMBL" id="BONZ01000003">
    <property type="protein sequence ID" value="GIH12052.1"/>
    <property type="molecule type" value="Genomic_DNA"/>
</dbReference>
<keyword evidence="1" id="KW-0472">Membrane</keyword>
<feature type="transmembrane region" description="Helical" evidence="1">
    <location>
        <begin position="45"/>
        <end position="64"/>
    </location>
</feature>
<name>A0A8J3QM24_9ACTN</name>
<feature type="transmembrane region" description="Helical" evidence="1">
    <location>
        <begin position="6"/>
        <end position="25"/>
    </location>
</feature>
<evidence type="ECO:0000313" key="3">
    <source>
        <dbReference type="Proteomes" id="UP000642748"/>
    </source>
</evidence>